<gene>
    <name evidence="3" type="ORF">SAMN05216213_102237</name>
</gene>
<reference evidence="4" key="1">
    <citation type="submission" date="2016-10" db="EMBL/GenBank/DDBJ databases">
        <authorList>
            <person name="Varghese N."/>
            <person name="Submissions S."/>
        </authorList>
    </citation>
    <scope>NUCLEOTIDE SEQUENCE [LARGE SCALE GENOMIC DNA]</scope>
    <source>
        <strain evidence="4">JCM 18416</strain>
    </source>
</reference>
<dbReference type="Proteomes" id="UP000199460">
    <property type="component" value="Unassembled WGS sequence"/>
</dbReference>
<dbReference type="AlphaFoldDB" id="A0A1H0N4A1"/>
<keyword evidence="1" id="KW-1133">Transmembrane helix</keyword>
<feature type="transmembrane region" description="Helical" evidence="1">
    <location>
        <begin position="863"/>
        <end position="880"/>
    </location>
</feature>
<protein>
    <recommendedName>
        <fullName evidence="2">Toxin VasX N-terminal region domain-containing protein</fullName>
    </recommendedName>
</protein>
<evidence type="ECO:0000259" key="2">
    <source>
        <dbReference type="Pfam" id="PF20249"/>
    </source>
</evidence>
<evidence type="ECO:0000313" key="3">
    <source>
        <dbReference type="EMBL" id="SDO87200.1"/>
    </source>
</evidence>
<evidence type="ECO:0000313" key="4">
    <source>
        <dbReference type="Proteomes" id="UP000199460"/>
    </source>
</evidence>
<sequence>MTTSNQSQALNLAAANQAAKQNFPAEDLGSSVSACPARQAEVFVVPVRYALSEEKAEHPSVNSIRQTFSHPMALRRLRPGYLYLWQADGPLQRFAVAEDGRLLEQPLEAGHSELTQGMLTGLKLNKARSAWMMHTERPLSVQHCDELKTPSVRRRHMRQLDLPGVARELTAEHCPPLSEATQLIAELLPESYDKALAAEHAENAEQQQQRLDQVYATIGTFDTAEQNAAAADAWLRLKAQQDKCSAAAERYPDAAEHKPGEWSTVAWDAFDCEAWLNLARSQAGALHAVLACLDDDLGALRDLNNEQGLINTRHEQWNQQNGNKGMIAGFINSLINEDGAELSNLINYRYRPGEELQLTPEEGDKLLKAHNDLKPLLDEETRINRERGRQYSHAQADVLLRQVHYDEQQVLMPTRSFIPPHLHNEIRSVVMGYTADKARNMSDSRSGAQVAERVRLNAMRSWMNDEAAPHHRWLAERRDSLLQDSETFLAVHGDSLWYANYDDAEHCDWLSHLSLASLSELCSSGPGIQVAVNLLRSPSPERPFSLLSNGFSPELLDLSERSDEITAALTSQNQAAIGQLLGSLVSQGKLAWLSELGGADGHDWNRAMSRLAAAFGSLELEHLNGTASTPNLIARFPLPLQGLLLVVRWSSGVVIKSGQLGFSLSGAVGQRLWDWSQEAGRQLQRGLAPNVAAIRSLNTLGGVLPLTALLLHMNNLAQLEQRDQGREMDAVRDWEHKAESLKVGAALSALIGASWEATGQKAVSVTLFNQALQAPIVTLFAFTTGAFAAVAAVFDLAKLAAEMQKEDAYWSGDHWARLGHDGAVFGLMATQTGLGGYATYMALTNRWTIGEAIKWFSLRIVPVNWLILIVEGLYLVWNYFKDSELQQFLEQCCWGNARRWDDSPEQASAELQTLIDLLFKPRLQATGLLTSRHSGGSDQSIVIGSKTDSLQLYLPGADPSHTQLHLRLAAISAAGTPTDCTRQWLATVQSQWLPIHQGMGLRLSGKLPSQPEGGHWQLQVIYHSPLAMLTGTLNPRQLVVGGAQGMRYIIRGTSITEHGSSDGPLVSDSLPAVEVERTVLTPEDQ</sequence>
<keyword evidence="1" id="KW-0472">Membrane</keyword>
<dbReference type="EMBL" id="FNJJ01000002">
    <property type="protein sequence ID" value="SDO87200.1"/>
    <property type="molecule type" value="Genomic_DNA"/>
</dbReference>
<dbReference type="OrthoDB" id="7012985at2"/>
<name>A0A1H0N4A1_9GAMM</name>
<dbReference type="InterPro" id="IPR046864">
    <property type="entry name" value="VasX_N"/>
</dbReference>
<dbReference type="CDD" id="cd20708">
    <property type="entry name" value="MIX_IV"/>
    <property type="match status" value="1"/>
</dbReference>
<dbReference type="Pfam" id="PF20249">
    <property type="entry name" value="VasX_N"/>
    <property type="match status" value="1"/>
</dbReference>
<dbReference type="GeneID" id="300930478"/>
<evidence type="ECO:0000256" key="1">
    <source>
        <dbReference type="SAM" id="Phobius"/>
    </source>
</evidence>
<dbReference type="RefSeq" id="WP_090427471.1">
    <property type="nucleotide sequence ID" value="NZ_FNJJ01000002.1"/>
</dbReference>
<organism evidence="3 4">
    <name type="scientific">Ectopseudomonas guguanensis</name>
    <dbReference type="NCBI Taxonomy" id="1198456"/>
    <lineage>
        <taxon>Bacteria</taxon>
        <taxon>Pseudomonadati</taxon>
        <taxon>Pseudomonadota</taxon>
        <taxon>Gammaproteobacteria</taxon>
        <taxon>Pseudomonadales</taxon>
        <taxon>Pseudomonadaceae</taxon>
        <taxon>Ectopseudomonas</taxon>
    </lineage>
</organism>
<proteinExistence type="predicted"/>
<feature type="domain" description="Toxin VasX N-terminal region" evidence="2">
    <location>
        <begin position="35"/>
        <end position="167"/>
    </location>
</feature>
<accession>A0A1H0N4A1</accession>
<feature type="transmembrane region" description="Helical" evidence="1">
    <location>
        <begin position="776"/>
        <end position="801"/>
    </location>
</feature>
<keyword evidence="4" id="KW-1185">Reference proteome</keyword>
<keyword evidence="1" id="KW-0812">Transmembrane</keyword>